<dbReference type="Proteomes" id="UP001189624">
    <property type="component" value="Chromosome 2"/>
</dbReference>
<dbReference type="GO" id="GO:0006952">
    <property type="term" value="P:defense response"/>
    <property type="evidence" value="ECO:0007669"/>
    <property type="project" value="UniProtKB-KW"/>
</dbReference>
<dbReference type="AlphaFoldDB" id="A0AA86VWP7"/>
<gene>
    <name evidence="6" type="ORF">AYBTSS11_LOCUS5307</name>
</gene>
<dbReference type="Gene3D" id="1.20.5.4130">
    <property type="match status" value="1"/>
</dbReference>
<dbReference type="PANTHER" id="PTHR36766">
    <property type="entry name" value="PLANT BROAD-SPECTRUM MILDEW RESISTANCE PROTEIN RPW8"/>
    <property type="match status" value="1"/>
</dbReference>
<dbReference type="PANTHER" id="PTHR36766:SF42">
    <property type="entry name" value="NB-ARC DOMAIN DISEASE RESISTANCE PROTEIN"/>
    <property type="match status" value="1"/>
</dbReference>
<proteinExistence type="predicted"/>
<keyword evidence="1" id="KW-0677">Repeat</keyword>
<feature type="domain" description="Disease resistance N-terminal" evidence="5">
    <location>
        <begin position="79"/>
        <end position="165"/>
    </location>
</feature>
<name>A0AA86VWP7_9FABA</name>
<accession>A0AA86VWP7</accession>
<dbReference type="Gramene" id="rna-AYBTSS11_LOCUS5307">
    <property type="protein sequence ID" value="CAJ1931531.1"/>
    <property type="gene ID" value="gene-AYBTSS11_LOCUS5307"/>
</dbReference>
<keyword evidence="7" id="KW-1185">Reference proteome</keyword>
<evidence type="ECO:0000313" key="6">
    <source>
        <dbReference type="EMBL" id="CAJ1931531.1"/>
    </source>
</evidence>
<evidence type="ECO:0000256" key="3">
    <source>
        <dbReference type="ARBA" id="ARBA00022821"/>
    </source>
</evidence>
<dbReference type="Pfam" id="PF18052">
    <property type="entry name" value="Rx_N"/>
    <property type="match status" value="1"/>
</dbReference>
<dbReference type="GO" id="GO:0005524">
    <property type="term" value="F:ATP binding"/>
    <property type="evidence" value="ECO:0007669"/>
    <property type="project" value="UniProtKB-KW"/>
</dbReference>
<dbReference type="InterPro" id="IPR041118">
    <property type="entry name" value="Rx_N"/>
</dbReference>
<evidence type="ECO:0000256" key="2">
    <source>
        <dbReference type="ARBA" id="ARBA00022741"/>
    </source>
</evidence>
<evidence type="ECO:0000313" key="7">
    <source>
        <dbReference type="Proteomes" id="UP001189624"/>
    </source>
</evidence>
<protein>
    <recommendedName>
        <fullName evidence="5">Disease resistance N-terminal domain-containing protein</fullName>
    </recommendedName>
</protein>
<evidence type="ECO:0000259" key="5">
    <source>
        <dbReference type="Pfam" id="PF18052"/>
    </source>
</evidence>
<dbReference type="EMBL" id="OY731399">
    <property type="protein sequence ID" value="CAJ1931531.1"/>
    <property type="molecule type" value="Genomic_DNA"/>
</dbReference>
<keyword evidence="2" id="KW-0547">Nucleotide-binding</keyword>
<reference evidence="6" key="1">
    <citation type="submission" date="2023-10" db="EMBL/GenBank/DDBJ databases">
        <authorList>
            <person name="Domelevo Entfellner J.-B."/>
        </authorList>
    </citation>
    <scope>NUCLEOTIDE SEQUENCE</scope>
</reference>
<sequence length="290" mass="33266">MQVNKCQWCEKQEKKQDQHFPGFLCREWGNAEKDNEQVQGGTCIYPKLQGSLNEQRWYGHGMKWGETGWDGSDNMAEFVLEKVIGNLSSLVRKELGLFLGFDQDLERLASLFTAIKATLEEAEEKQFSNKAIKDWLEKLKDADILDDIIDECAYEALRLEYQGVVKCGLSDKVRSSCLSSFHPKYVVFRYKITMKMETISERLKQIAVERTNFHLTGRVPERRSGVLEWRQTTSLIPEPQVYGRKEDTDRIVNFLIDDASHFVDLSVYPIIGLGGLGKQHLPNSSSTMRG</sequence>
<evidence type="ECO:0000256" key="1">
    <source>
        <dbReference type="ARBA" id="ARBA00022737"/>
    </source>
</evidence>
<organism evidence="6 7">
    <name type="scientific">Sphenostylis stenocarpa</name>
    <dbReference type="NCBI Taxonomy" id="92480"/>
    <lineage>
        <taxon>Eukaryota</taxon>
        <taxon>Viridiplantae</taxon>
        <taxon>Streptophyta</taxon>
        <taxon>Embryophyta</taxon>
        <taxon>Tracheophyta</taxon>
        <taxon>Spermatophyta</taxon>
        <taxon>Magnoliopsida</taxon>
        <taxon>eudicotyledons</taxon>
        <taxon>Gunneridae</taxon>
        <taxon>Pentapetalae</taxon>
        <taxon>rosids</taxon>
        <taxon>fabids</taxon>
        <taxon>Fabales</taxon>
        <taxon>Fabaceae</taxon>
        <taxon>Papilionoideae</taxon>
        <taxon>50 kb inversion clade</taxon>
        <taxon>NPAAA clade</taxon>
        <taxon>indigoferoid/millettioid clade</taxon>
        <taxon>Phaseoleae</taxon>
        <taxon>Sphenostylis</taxon>
    </lineage>
</organism>
<evidence type="ECO:0000256" key="4">
    <source>
        <dbReference type="ARBA" id="ARBA00022840"/>
    </source>
</evidence>
<keyword evidence="4" id="KW-0067">ATP-binding</keyword>
<keyword evidence="3" id="KW-0611">Plant defense</keyword>